<protein>
    <submittedName>
        <fullName evidence="1">Uncharacterized protein</fullName>
    </submittedName>
</protein>
<gene>
    <name evidence="1" type="ORF">POM88_040781</name>
</gene>
<dbReference type="PANTHER" id="PTHR46960">
    <property type="entry name" value="E3 UBIQUITIN-PROTEIN LIGASE KEG"/>
    <property type="match status" value="1"/>
</dbReference>
<dbReference type="GO" id="GO:0045324">
    <property type="term" value="P:late endosome to vacuole transport"/>
    <property type="evidence" value="ECO:0007669"/>
    <property type="project" value="TreeGrafter"/>
</dbReference>
<organism evidence="1 2">
    <name type="scientific">Heracleum sosnowskyi</name>
    <dbReference type="NCBI Taxonomy" id="360622"/>
    <lineage>
        <taxon>Eukaryota</taxon>
        <taxon>Viridiplantae</taxon>
        <taxon>Streptophyta</taxon>
        <taxon>Embryophyta</taxon>
        <taxon>Tracheophyta</taxon>
        <taxon>Spermatophyta</taxon>
        <taxon>Magnoliopsida</taxon>
        <taxon>eudicotyledons</taxon>
        <taxon>Gunneridae</taxon>
        <taxon>Pentapetalae</taxon>
        <taxon>asterids</taxon>
        <taxon>campanulids</taxon>
        <taxon>Apiales</taxon>
        <taxon>Apiaceae</taxon>
        <taxon>Apioideae</taxon>
        <taxon>apioid superclade</taxon>
        <taxon>Tordylieae</taxon>
        <taxon>Tordyliinae</taxon>
        <taxon>Heracleum</taxon>
    </lineage>
</organism>
<dbReference type="GO" id="GO:0000077">
    <property type="term" value="P:DNA damage checkpoint signaling"/>
    <property type="evidence" value="ECO:0007669"/>
    <property type="project" value="InterPro"/>
</dbReference>
<comment type="caution">
    <text evidence="1">The sequence shown here is derived from an EMBL/GenBank/DDBJ whole genome shotgun (WGS) entry which is preliminary data.</text>
</comment>
<reference evidence="1" key="1">
    <citation type="submission" date="2023-02" db="EMBL/GenBank/DDBJ databases">
        <title>Genome of toxic invasive species Heracleum sosnowskyi carries increased number of genes despite the absence of recent whole-genome duplications.</title>
        <authorList>
            <person name="Schelkunov M."/>
            <person name="Shtratnikova V."/>
            <person name="Makarenko M."/>
            <person name="Klepikova A."/>
            <person name="Omelchenko D."/>
            <person name="Novikova G."/>
            <person name="Obukhova E."/>
            <person name="Bogdanov V."/>
            <person name="Penin A."/>
            <person name="Logacheva M."/>
        </authorList>
    </citation>
    <scope>NUCLEOTIDE SEQUENCE</scope>
    <source>
        <strain evidence="1">Hsosn_3</strain>
        <tissue evidence="1">Leaf</tissue>
    </source>
</reference>
<dbReference type="GO" id="GO:0009738">
    <property type="term" value="P:abscisic acid-activated signaling pathway"/>
    <property type="evidence" value="ECO:0007669"/>
    <property type="project" value="InterPro"/>
</dbReference>
<name>A0AAD8M7P3_9APIA</name>
<evidence type="ECO:0000313" key="1">
    <source>
        <dbReference type="EMBL" id="KAK1365220.1"/>
    </source>
</evidence>
<dbReference type="GO" id="GO:0005802">
    <property type="term" value="C:trans-Golgi network"/>
    <property type="evidence" value="ECO:0007669"/>
    <property type="project" value="TreeGrafter"/>
</dbReference>
<dbReference type="GO" id="GO:0004842">
    <property type="term" value="F:ubiquitin-protein transferase activity"/>
    <property type="evidence" value="ECO:0007669"/>
    <property type="project" value="InterPro"/>
</dbReference>
<dbReference type="AlphaFoldDB" id="A0AAD8M7P3"/>
<reference evidence="1" key="2">
    <citation type="submission" date="2023-05" db="EMBL/GenBank/DDBJ databases">
        <authorList>
            <person name="Schelkunov M.I."/>
        </authorList>
    </citation>
    <scope>NUCLEOTIDE SEQUENCE</scope>
    <source>
        <strain evidence="1">Hsosn_3</strain>
        <tissue evidence="1">Leaf</tissue>
    </source>
</reference>
<dbReference type="GO" id="GO:0006952">
    <property type="term" value="P:defense response"/>
    <property type="evidence" value="ECO:0007669"/>
    <property type="project" value="InterPro"/>
</dbReference>
<evidence type="ECO:0000313" key="2">
    <source>
        <dbReference type="Proteomes" id="UP001237642"/>
    </source>
</evidence>
<dbReference type="InterPro" id="IPR044584">
    <property type="entry name" value="KEG"/>
</dbReference>
<accession>A0AAD8M7P3</accession>
<keyword evidence="2" id="KW-1185">Reference proteome</keyword>
<dbReference type="Proteomes" id="UP001237642">
    <property type="component" value="Unassembled WGS sequence"/>
</dbReference>
<dbReference type="GO" id="GO:0009788">
    <property type="term" value="P:negative regulation of abscisic acid-activated signaling pathway"/>
    <property type="evidence" value="ECO:0007669"/>
    <property type="project" value="TreeGrafter"/>
</dbReference>
<dbReference type="EMBL" id="JAUIZM010000009">
    <property type="protein sequence ID" value="KAK1365220.1"/>
    <property type="molecule type" value="Genomic_DNA"/>
</dbReference>
<dbReference type="GO" id="GO:0016567">
    <property type="term" value="P:protein ubiquitination"/>
    <property type="evidence" value="ECO:0007669"/>
    <property type="project" value="InterPro"/>
</dbReference>
<proteinExistence type="predicted"/>
<dbReference type="Pfam" id="PF04139">
    <property type="entry name" value="Rad9"/>
    <property type="match status" value="1"/>
</dbReference>
<dbReference type="GO" id="GO:0030896">
    <property type="term" value="C:checkpoint clamp complex"/>
    <property type="evidence" value="ECO:0007669"/>
    <property type="project" value="InterPro"/>
</dbReference>
<dbReference type="InterPro" id="IPR007268">
    <property type="entry name" value="Rad9/Ddc1"/>
</dbReference>
<dbReference type="PANTHER" id="PTHR46960:SF1">
    <property type="entry name" value="E3 UBIQUITIN-PROTEIN LIGASE KEG"/>
    <property type="match status" value="1"/>
</dbReference>
<sequence length="173" mass="19439">MPTISGGAQIECSVILKAICSVLRTPIASIDHLRVHLPSPNASKIQWRLDCDNDKGQTLLVGWAKSMLQKSTCRKSGSESDSSRIHSCMDFTLLSYTAPEVWEPVKKSLNLFWDDAIGSISAVRILELWLYTGRDVNWFCSNMDSLCNQCALEFCFITAQVLCNFLLNFLVFH</sequence>
<dbReference type="GO" id="GO:0005769">
    <property type="term" value="C:early endosome"/>
    <property type="evidence" value="ECO:0007669"/>
    <property type="project" value="TreeGrafter"/>
</dbReference>